<dbReference type="Gene3D" id="3.40.830.10">
    <property type="entry name" value="LigB-like"/>
    <property type="match status" value="1"/>
</dbReference>
<evidence type="ECO:0000313" key="3">
    <source>
        <dbReference type="EMBL" id="TCK58332.1"/>
    </source>
</evidence>
<gene>
    <name evidence="3" type="ORF">C8D98_2530</name>
</gene>
<reference evidence="3 4" key="1">
    <citation type="submission" date="2019-03" db="EMBL/GenBank/DDBJ databases">
        <title>Genomic Encyclopedia of Type Strains, Phase IV (KMG-IV): sequencing the most valuable type-strain genomes for metagenomic binning, comparative biology and taxonomic classification.</title>
        <authorList>
            <person name="Goeker M."/>
        </authorList>
    </citation>
    <scope>NUCLEOTIDE SEQUENCE [LARGE SCALE GENOMIC DNA]</scope>
    <source>
        <strain evidence="3 4">DSM 24984</strain>
    </source>
</reference>
<dbReference type="EMBL" id="SMGG01000007">
    <property type="protein sequence ID" value="TCK58332.1"/>
    <property type="molecule type" value="Genomic_DNA"/>
</dbReference>
<organism evidence="3 4">
    <name type="scientific">Seleniivibrio woodruffii</name>
    <dbReference type="NCBI Taxonomy" id="1078050"/>
    <lineage>
        <taxon>Bacteria</taxon>
        <taxon>Pseudomonadati</taxon>
        <taxon>Deferribacterota</taxon>
        <taxon>Deferribacteres</taxon>
        <taxon>Deferribacterales</taxon>
        <taxon>Geovibrionaceae</taxon>
        <taxon>Seleniivibrio</taxon>
    </lineage>
</organism>
<protein>
    <recommendedName>
        <fullName evidence="2">MEMO1 family protein C8D98_2530</fullName>
    </recommendedName>
</protein>
<name>A0A4R1K2T5_9BACT</name>
<comment type="caution">
    <text evidence="3">The sequence shown here is derived from an EMBL/GenBank/DDBJ whole genome shotgun (WGS) entry which is preliminary data.</text>
</comment>
<dbReference type="InterPro" id="IPR002737">
    <property type="entry name" value="MEMO1_fam"/>
</dbReference>
<dbReference type="Pfam" id="PF01875">
    <property type="entry name" value="Memo"/>
    <property type="match status" value="1"/>
</dbReference>
<dbReference type="RefSeq" id="WP_132874507.1">
    <property type="nucleotide sequence ID" value="NZ_SMGG01000007.1"/>
</dbReference>
<keyword evidence="4" id="KW-1185">Reference proteome</keyword>
<proteinExistence type="inferred from homology"/>
<comment type="similarity">
    <text evidence="1 2">Belongs to the MEMO1 family.</text>
</comment>
<dbReference type="Proteomes" id="UP000294614">
    <property type="component" value="Unassembled WGS sequence"/>
</dbReference>
<dbReference type="PANTHER" id="PTHR11060:SF0">
    <property type="entry name" value="PROTEIN MEMO1"/>
    <property type="match status" value="1"/>
</dbReference>
<dbReference type="NCBIfam" id="TIGR04336">
    <property type="entry name" value="AmmeMemoSam_B"/>
    <property type="match status" value="1"/>
</dbReference>
<dbReference type="AlphaFoldDB" id="A0A4R1K2T5"/>
<evidence type="ECO:0000313" key="4">
    <source>
        <dbReference type="Proteomes" id="UP000294614"/>
    </source>
</evidence>
<dbReference type="PANTHER" id="PTHR11060">
    <property type="entry name" value="PROTEIN MEMO1"/>
    <property type="match status" value="1"/>
</dbReference>
<dbReference type="OrthoDB" id="9785549at2"/>
<dbReference type="HAMAP" id="MF_00055">
    <property type="entry name" value="MEMO1"/>
    <property type="match status" value="1"/>
</dbReference>
<evidence type="ECO:0000256" key="2">
    <source>
        <dbReference type="HAMAP-Rule" id="MF_00055"/>
    </source>
</evidence>
<sequence>MRRQAAVAGYFYPADKNTLSRFFNENTSLSPKKDALMAIVPHAGYIYSGATAFRTLSSLNIPETVVLLGPNHTGQGTSISVFPEGSWETPFGDVETDYDIIAELCSSGVFERDTQAHRREHSLEVIVPMLRFLRPDVKIVCITVKNSNKNTLKTASEILFSSVRNKNVLIVVSSDMNHFENAQITEQKDALAIDALLKSDENMLYNVVVGNDISMCGVFPAYIGLLYCKLCGEHRAELTEHTHSGLASGDYDSVVGYAGIIYYRGEE</sequence>
<dbReference type="CDD" id="cd07361">
    <property type="entry name" value="MEMO_like"/>
    <property type="match status" value="1"/>
</dbReference>
<evidence type="ECO:0000256" key="1">
    <source>
        <dbReference type="ARBA" id="ARBA00006315"/>
    </source>
</evidence>
<accession>A0A4R1K2T5</accession>